<gene>
    <name evidence="2" type="ORF">BCF59_0511</name>
</gene>
<dbReference type="Proteomes" id="UP000295757">
    <property type="component" value="Unassembled WGS sequence"/>
</dbReference>
<name>A0A4R7UDV3_9BACT</name>
<evidence type="ECO:0000313" key="3">
    <source>
        <dbReference type="Proteomes" id="UP000295757"/>
    </source>
</evidence>
<feature type="domain" description="Ribbon-helix-helix protein CopG" evidence="1">
    <location>
        <begin position="20"/>
        <end position="49"/>
    </location>
</feature>
<protein>
    <submittedName>
        <fullName evidence="2">Ribbon-helix-helix CopG family protein</fullName>
    </submittedName>
</protein>
<dbReference type="Pfam" id="PF01402">
    <property type="entry name" value="RHH_1"/>
    <property type="match status" value="1"/>
</dbReference>
<evidence type="ECO:0000313" key="2">
    <source>
        <dbReference type="EMBL" id="TDV23522.1"/>
    </source>
</evidence>
<dbReference type="InterPro" id="IPR002145">
    <property type="entry name" value="CopG"/>
</dbReference>
<dbReference type="InterPro" id="IPR013321">
    <property type="entry name" value="Arc_rbn_hlx_hlx"/>
</dbReference>
<keyword evidence="3" id="KW-1185">Reference proteome</keyword>
<organism evidence="2 3">
    <name type="scientific">Mycoplasmopsis mustelae</name>
    <dbReference type="NCBI Taxonomy" id="171289"/>
    <lineage>
        <taxon>Bacteria</taxon>
        <taxon>Bacillati</taxon>
        <taxon>Mycoplasmatota</taxon>
        <taxon>Mycoplasmoidales</taxon>
        <taxon>Metamycoplasmataceae</taxon>
        <taxon>Mycoplasmopsis</taxon>
    </lineage>
</organism>
<reference evidence="2 3" key="1">
    <citation type="submission" date="2019-03" db="EMBL/GenBank/DDBJ databases">
        <title>Genomic Encyclopedia of Archaeal and Bacterial Type Strains, Phase II (KMG-II): from individual species to whole genera.</title>
        <authorList>
            <person name="Goeker M."/>
        </authorList>
    </citation>
    <scope>NUCLEOTIDE SEQUENCE [LARGE SCALE GENOMIC DNA]</scope>
    <source>
        <strain evidence="2 3">ATCC 35214</strain>
    </source>
</reference>
<dbReference type="InterPro" id="IPR010985">
    <property type="entry name" value="Ribbon_hlx_hlx"/>
</dbReference>
<dbReference type="Gene3D" id="1.10.1220.10">
    <property type="entry name" value="Met repressor-like"/>
    <property type="match status" value="1"/>
</dbReference>
<sequence>MNIPRKIRIRNRVRIEFPIPLVEKLQKLAQDTNESTSAIIRRAIHEFLKNHGAE</sequence>
<proteinExistence type="predicted"/>
<dbReference type="GO" id="GO:0006355">
    <property type="term" value="P:regulation of DNA-templated transcription"/>
    <property type="evidence" value="ECO:0007669"/>
    <property type="project" value="InterPro"/>
</dbReference>
<dbReference type="RefSeq" id="WP_166666794.1">
    <property type="nucleotide sequence ID" value="NZ_SOCN01000002.1"/>
</dbReference>
<comment type="caution">
    <text evidence="2">The sequence shown here is derived from an EMBL/GenBank/DDBJ whole genome shotgun (WGS) entry which is preliminary data.</text>
</comment>
<evidence type="ECO:0000259" key="1">
    <source>
        <dbReference type="Pfam" id="PF01402"/>
    </source>
</evidence>
<dbReference type="AlphaFoldDB" id="A0A4R7UDV3"/>
<dbReference type="EMBL" id="SOCN01000002">
    <property type="protein sequence ID" value="TDV23522.1"/>
    <property type="molecule type" value="Genomic_DNA"/>
</dbReference>
<dbReference type="SUPFAM" id="SSF47598">
    <property type="entry name" value="Ribbon-helix-helix"/>
    <property type="match status" value="1"/>
</dbReference>
<accession>A0A4R7UDV3</accession>